<evidence type="ECO:0000313" key="6">
    <source>
        <dbReference type="Proteomes" id="UP000249390"/>
    </source>
</evidence>
<comment type="caution">
    <text evidence="5">The sequence shown here is derived from an EMBL/GenBank/DDBJ whole genome shotgun (WGS) entry which is preliminary data.</text>
</comment>
<keyword evidence="6" id="KW-1185">Reference proteome</keyword>
<evidence type="ECO:0000256" key="2">
    <source>
        <dbReference type="ARBA" id="ARBA00022803"/>
    </source>
</evidence>
<dbReference type="Pfam" id="PF13432">
    <property type="entry name" value="TPR_16"/>
    <property type="match status" value="2"/>
</dbReference>
<feature type="region of interest" description="Disordered" evidence="4">
    <location>
        <begin position="1"/>
        <end position="26"/>
    </location>
</feature>
<evidence type="ECO:0000256" key="3">
    <source>
        <dbReference type="PROSITE-ProRule" id="PRU00339"/>
    </source>
</evidence>
<evidence type="ECO:0008006" key="7">
    <source>
        <dbReference type="Google" id="ProtNLM"/>
    </source>
</evidence>
<dbReference type="SUPFAM" id="SSF48452">
    <property type="entry name" value="TPR-like"/>
    <property type="match status" value="4"/>
</dbReference>
<evidence type="ECO:0000256" key="4">
    <source>
        <dbReference type="SAM" id="MobiDB-lite"/>
    </source>
</evidence>
<proteinExistence type="predicted"/>
<dbReference type="InterPro" id="IPR019734">
    <property type="entry name" value="TPR_rpt"/>
</dbReference>
<dbReference type="AlphaFoldDB" id="A0A328DIN1"/>
<gene>
    <name evidence="5" type="ORF">DM860_003829</name>
</gene>
<reference evidence="5 6" key="1">
    <citation type="submission" date="2018-06" db="EMBL/GenBank/DDBJ databases">
        <title>The Genome of Cuscuta australis (Dodder) Provides Insight into the Evolution of Plant Parasitism.</title>
        <authorList>
            <person name="Liu H."/>
        </authorList>
    </citation>
    <scope>NUCLEOTIDE SEQUENCE [LARGE SCALE GENOMIC DNA]</scope>
    <source>
        <strain evidence="6">cv. Yunnan</strain>
        <tissue evidence="5">Vines</tissue>
    </source>
</reference>
<organism evidence="5 6">
    <name type="scientific">Cuscuta australis</name>
    <dbReference type="NCBI Taxonomy" id="267555"/>
    <lineage>
        <taxon>Eukaryota</taxon>
        <taxon>Viridiplantae</taxon>
        <taxon>Streptophyta</taxon>
        <taxon>Embryophyta</taxon>
        <taxon>Tracheophyta</taxon>
        <taxon>Spermatophyta</taxon>
        <taxon>Magnoliopsida</taxon>
        <taxon>eudicotyledons</taxon>
        <taxon>Gunneridae</taxon>
        <taxon>Pentapetalae</taxon>
        <taxon>asterids</taxon>
        <taxon>lamiids</taxon>
        <taxon>Solanales</taxon>
        <taxon>Convolvulaceae</taxon>
        <taxon>Cuscuteae</taxon>
        <taxon>Cuscuta</taxon>
        <taxon>Cuscuta subgen. Grammica</taxon>
        <taxon>Cuscuta sect. Cleistogrammica</taxon>
    </lineage>
</organism>
<evidence type="ECO:0000313" key="5">
    <source>
        <dbReference type="EMBL" id="RAL45070.1"/>
    </source>
</evidence>
<dbReference type="SMART" id="SM00028">
    <property type="entry name" value="TPR"/>
    <property type="match status" value="7"/>
</dbReference>
<dbReference type="EMBL" id="NQVE01000142">
    <property type="protein sequence ID" value="RAL45070.1"/>
    <property type="molecule type" value="Genomic_DNA"/>
</dbReference>
<dbReference type="PANTHER" id="PTHR15704">
    <property type="entry name" value="SUPERKILLER 3 PROTEIN-RELATED"/>
    <property type="match status" value="1"/>
</dbReference>
<protein>
    <recommendedName>
        <fullName evidence="7">Tetratricopeptide repeat protein SKI3</fullName>
    </recommendedName>
</protein>
<dbReference type="GO" id="GO:0006401">
    <property type="term" value="P:RNA catabolic process"/>
    <property type="evidence" value="ECO:0007669"/>
    <property type="project" value="InterPro"/>
</dbReference>
<sequence length="1188" mass="131931">MSGEEASSASKQRELELEESLQSQPDDPCLHFDLGLLLWEKAASSTGDEETRGKAAEQFLISAKLNPHNGVAFRYLGHYYASFASDPQRALKCYQRAICLNPDDSDAGEAMCEVLEETGKENLEIAVCREASEKSPRAFWAFSRLGYLLVHQQKWADAIPSLQHAIRGYPTCTDLWEALGLSYQQMGMFTAAAKSYGRAIELDESRVFALVESGNIFLILGNFRKGIELFRQAIRISPFNVSSHYGLASAIFCFAKECVSSGAFRWGASLLEEASKVAVACTSLAGNISCIWKLHGDIQLMYAKCFPWIDEGFGLQSDEKAFTNSVHSWKRICSIAAISASRSYQRALHFAPWQANLYTDVAIALEPCFSLKESHKDDPNVWSRPEKMCLGGLMLEGCNQEFWVTLGCLTNDTMLKQHAYIRGLQLDVSLAVAWANLGMLYRKEGECQFAQNAFDCARSIDPSLPLPWAGMSADADVRNLKEDEAYECCLRAVIQIFPLAEFQTGLAMLALHSGHLKSSEVFGAIQQALHRVPSNPESHNLKGLVCEARHAYQNAIASYRLARYAARIFGGKESETYLDSISINLARSLCKDGNVNDAVHECEVLDKKGLLDAEGLQIYALCLWKLGKDNLALSVASKLAANISSTDKSMDSVSISFLCRLQYQILGQDASISFLVKQPKGLSQSPKFSLAASAVHALDPKNRLDCVIASARYSVASVEESSALDFLAVLGELLKKGSRDCLGFKKGLQYVCKSLHMSPNSHLIRNLLGRLLLFSTNGKDFHASTRCIIRNPSDHPNADDRISALEIFGAEGVACHALQCSELSLTNCRGKSTSGCNTVQLLQKDLHHEPWNQTTRYLLIANIFQRARRERFPHHLCVALDRLTSVVLSNELYSIKDLPHQYQKFQLLLIAAEVSLQSGNYVNCIKNSNSASILSIPNQYNFFAHLLLCRAYAVDGNSVKLSEEYLKCLELKTGCHIGWICLKCVESQYKLHTDSTALAIRFEECSKGVNHSWNTWLAIFSLVQGLSAIWTGDFSGAEEYLSQACLLASGESFLFLCHAAICMELARQHCDSKFITIAIKSLNKAKEATPVCMPFISLLLAQAEASLGSETNWEKNVVEEWSSWPPEMKPAEVFFQMHLVSRLSWQGGGERLLEGYANSIRWMLQAIHLNPSSSRYWRVLRSLLGSSK</sequence>
<evidence type="ECO:0000256" key="1">
    <source>
        <dbReference type="ARBA" id="ARBA00022737"/>
    </source>
</evidence>
<keyword evidence="2 3" id="KW-0802">TPR repeat</keyword>
<dbReference type="InterPro" id="IPR011990">
    <property type="entry name" value="TPR-like_helical_dom_sf"/>
</dbReference>
<dbReference type="GO" id="GO:0055087">
    <property type="term" value="C:Ski complex"/>
    <property type="evidence" value="ECO:0007669"/>
    <property type="project" value="InterPro"/>
</dbReference>
<accession>A0A328DIN1</accession>
<feature type="repeat" description="TPR" evidence="3">
    <location>
        <begin position="207"/>
        <end position="240"/>
    </location>
</feature>
<dbReference type="InterPro" id="IPR039226">
    <property type="entry name" value="Ski3/TTC37"/>
</dbReference>
<feature type="repeat" description="TPR" evidence="3">
    <location>
        <begin position="173"/>
        <end position="206"/>
    </location>
</feature>
<feature type="repeat" description="TPR" evidence="3">
    <location>
        <begin position="431"/>
        <end position="464"/>
    </location>
</feature>
<dbReference type="Gene3D" id="1.25.40.10">
    <property type="entry name" value="Tetratricopeptide repeat domain"/>
    <property type="match status" value="3"/>
</dbReference>
<dbReference type="Proteomes" id="UP000249390">
    <property type="component" value="Unassembled WGS sequence"/>
</dbReference>
<keyword evidence="1" id="KW-0677">Repeat</keyword>
<name>A0A328DIN1_9ASTE</name>
<dbReference type="PANTHER" id="PTHR15704:SF7">
    <property type="entry name" value="SUPERKILLER COMPLEX PROTEIN 3"/>
    <property type="match status" value="1"/>
</dbReference>
<dbReference type="PROSITE" id="PS50005">
    <property type="entry name" value="TPR"/>
    <property type="match status" value="3"/>
</dbReference>